<reference evidence="8 9" key="1">
    <citation type="submission" date="2017-03" db="EMBL/GenBank/DDBJ databases">
        <authorList>
            <person name="Afonso C.L."/>
            <person name="Miller P.J."/>
            <person name="Scott M.A."/>
            <person name="Spackman E."/>
            <person name="Goraichik I."/>
            <person name="Dimitrov K.M."/>
            <person name="Suarez D.L."/>
            <person name="Swayne D.E."/>
        </authorList>
    </citation>
    <scope>NUCLEOTIDE SEQUENCE [LARGE SCALE GENOMIC DNA]</scope>
    <source>
        <strain evidence="8">PRJEB14757</strain>
    </source>
</reference>
<dbReference type="STRING" id="1246637.MTBBW1_590001"/>
<keyword evidence="6" id="KW-0694">RNA-binding</keyword>
<name>A0A1W1HI21_9BACT</name>
<dbReference type="Gene3D" id="3.30.920.30">
    <property type="entry name" value="Hypothetical protein"/>
    <property type="match status" value="1"/>
</dbReference>
<evidence type="ECO:0000256" key="2">
    <source>
        <dbReference type="ARBA" id="ARBA00022649"/>
    </source>
</evidence>
<keyword evidence="9" id="KW-1185">Reference proteome</keyword>
<organism evidence="8 9">
    <name type="scientific">Desulfamplus magnetovallimortis</name>
    <dbReference type="NCBI Taxonomy" id="1246637"/>
    <lineage>
        <taxon>Bacteria</taxon>
        <taxon>Pseudomonadati</taxon>
        <taxon>Thermodesulfobacteriota</taxon>
        <taxon>Desulfobacteria</taxon>
        <taxon>Desulfobacterales</taxon>
        <taxon>Desulfobacteraceae</taxon>
        <taxon>Desulfamplus</taxon>
    </lineage>
</organism>
<proteinExistence type="inferred from homology"/>
<accession>A0A1W1HI21</accession>
<evidence type="ECO:0000256" key="5">
    <source>
        <dbReference type="ARBA" id="ARBA00022801"/>
    </source>
</evidence>
<dbReference type="AlphaFoldDB" id="A0A1W1HI21"/>
<comment type="similarity">
    <text evidence="1">Belongs to the HicA mRNA interferase family.</text>
</comment>
<keyword evidence="2" id="KW-1277">Toxin-antitoxin system</keyword>
<dbReference type="PANTHER" id="PTHR34873">
    <property type="entry name" value="SSR1766 PROTEIN"/>
    <property type="match status" value="1"/>
</dbReference>
<keyword evidence="5" id="KW-0378">Hydrolase</keyword>
<evidence type="ECO:0000313" key="8">
    <source>
        <dbReference type="EMBL" id="SLM32096.1"/>
    </source>
</evidence>
<dbReference type="Proteomes" id="UP000191931">
    <property type="component" value="Unassembled WGS sequence"/>
</dbReference>
<evidence type="ECO:0000256" key="1">
    <source>
        <dbReference type="ARBA" id="ARBA00006620"/>
    </source>
</evidence>
<dbReference type="GO" id="GO:0003729">
    <property type="term" value="F:mRNA binding"/>
    <property type="evidence" value="ECO:0007669"/>
    <property type="project" value="InterPro"/>
</dbReference>
<evidence type="ECO:0000256" key="7">
    <source>
        <dbReference type="ARBA" id="ARBA00023016"/>
    </source>
</evidence>
<gene>
    <name evidence="8" type="ORF">MTBBW1_590001</name>
</gene>
<keyword evidence="3" id="KW-0540">Nuclease</keyword>
<keyword evidence="7" id="KW-0346">Stress response</keyword>
<dbReference type="GO" id="GO:0016787">
    <property type="term" value="F:hydrolase activity"/>
    <property type="evidence" value="ECO:0007669"/>
    <property type="project" value="UniProtKB-KW"/>
</dbReference>
<dbReference type="InterPro" id="IPR012933">
    <property type="entry name" value="HicA_mRNA_interferase"/>
</dbReference>
<dbReference type="RefSeq" id="WP_080801543.1">
    <property type="nucleotide sequence ID" value="NZ_LT828542.1"/>
</dbReference>
<dbReference type="SUPFAM" id="SSF54786">
    <property type="entry name" value="YcfA/nrd intein domain"/>
    <property type="match status" value="1"/>
</dbReference>
<evidence type="ECO:0000256" key="6">
    <source>
        <dbReference type="ARBA" id="ARBA00022884"/>
    </source>
</evidence>
<evidence type="ECO:0008006" key="10">
    <source>
        <dbReference type="Google" id="ProtNLM"/>
    </source>
</evidence>
<keyword evidence="4" id="KW-0255">Endonuclease</keyword>
<evidence type="ECO:0000256" key="4">
    <source>
        <dbReference type="ARBA" id="ARBA00022759"/>
    </source>
</evidence>
<dbReference type="Pfam" id="PF07927">
    <property type="entry name" value="HicA_toxin"/>
    <property type="match status" value="1"/>
</dbReference>
<dbReference type="GO" id="GO:0004519">
    <property type="term" value="F:endonuclease activity"/>
    <property type="evidence" value="ECO:0007669"/>
    <property type="project" value="UniProtKB-KW"/>
</dbReference>
<evidence type="ECO:0000313" key="9">
    <source>
        <dbReference type="Proteomes" id="UP000191931"/>
    </source>
</evidence>
<evidence type="ECO:0000256" key="3">
    <source>
        <dbReference type="ARBA" id="ARBA00022722"/>
    </source>
</evidence>
<protein>
    <recommendedName>
        <fullName evidence="10">YcfA family protein</fullName>
    </recommendedName>
</protein>
<dbReference type="EMBL" id="FWEV01000302">
    <property type="protein sequence ID" value="SLM32096.1"/>
    <property type="molecule type" value="Genomic_DNA"/>
</dbReference>
<dbReference type="PANTHER" id="PTHR34873:SF3">
    <property type="entry name" value="ADDICTION MODULE TOXIN, HICA FAMILY"/>
    <property type="match status" value="1"/>
</dbReference>
<sequence>MSRLGTYTGTVIVRAFQKAGWSISRQKGSHVAMEKPGQEATLSIPMHKGKDVKRGTLRDLIKDAGMTVDEFISNL</sequence>
<dbReference type="InterPro" id="IPR038570">
    <property type="entry name" value="HicA_sf"/>
</dbReference>
<dbReference type="OrthoDB" id="9810412at2"/>